<dbReference type="GO" id="GO:0002474">
    <property type="term" value="P:antigen processing and presentation of peptide antigen via MHC class I"/>
    <property type="evidence" value="ECO:0007669"/>
    <property type="project" value="UniProtKB-KW"/>
</dbReference>
<evidence type="ECO:0000313" key="11">
    <source>
        <dbReference type="Ensembl" id="ENSCPGP00000003460.1"/>
    </source>
</evidence>
<keyword evidence="4" id="KW-0732">Signal</keyword>
<feature type="domain" description="MHC class I-like antigen recognition-like" evidence="10">
    <location>
        <begin position="19"/>
        <end position="106"/>
    </location>
</feature>
<keyword evidence="7" id="KW-0472">Membrane</keyword>
<keyword evidence="9" id="KW-0325">Glycoprotein</keyword>
<keyword evidence="5" id="KW-0391">Immunity</keyword>
<evidence type="ECO:0000259" key="10">
    <source>
        <dbReference type="Pfam" id="PF00129"/>
    </source>
</evidence>
<evidence type="ECO:0000313" key="12">
    <source>
        <dbReference type="Proteomes" id="UP000694419"/>
    </source>
</evidence>
<dbReference type="Proteomes" id="UP000694419">
    <property type="component" value="Unplaced"/>
</dbReference>
<dbReference type="PANTHER" id="PTHR16675">
    <property type="entry name" value="MHC CLASS I-RELATED"/>
    <property type="match status" value="1"/>
</dbReference>
<dbReference type="GO" id="GO:0009897">
    <property type="term" value="C:external side of plasma membrane"/>
    <property type="evidence" value="ECO:0007669"/>
    <property type="project" value="TreeGrafter"/>
</dbReference>
<proteinExistence type="predicted"/>
<evidence type="ECO:0000256" key="8">
    <source>
        <dbReference type="ARBA" id="ARBA00023157"/>
    </source>
</evidence>
<dbReference type="InterPro" id="IPR011162">
    <property type="entry name" value="MHC_I/II-like_Ag-recog"/>
</dbReference>
<dbReference type="GO" id="GO:0006955">
    <property type="term" value="P:immune response"/>
    <property type="evidence" value="ECO:0007669"/>
    <property type="project" value="TreeGrafter"/>
</dbReference>
<sequence>MKVPPLRSAPLGLPPTFTPHSLRYFHIAVSEPSPGVPEFVAVGYVDGTLISRYDSETRRVVPRADWMAANLDQQYWERNTQIAQNNQQINRVNLETLRGRYNQSGSECGLGWALVLVPVPPRAHTGLGWGVLLLGGSVPH</sequence>
<dbReference type="InterPro" id="IPR050208">
    <property type="entry name" value="MHC_class-I_related"/>
</dbReference>
<evidence type="ECO:0000256" key="3">
    <source>
        <dbReference type="ARBA" id="ARBA00022692"/>
    </source>
</evidence>
<dbReference type="AlphaFoldDB" id="A0A8C3JA09"/>
<keyword evidence="2" id="KW-0490">MHC I</keyword>
<evidence type="ECO:0000256" key="5">
    <source>
        <dbReference type="ARBA" id="ARBA00022859"/>
    </source>
</evidence>
<name>A0A8C3JA09_9CHAR</name>
<comment type="subcellular location">
    <subcellularLocation>
        <location evidence="1">Membrane</location>
        <topology evidence="1">Single-pass type I membrane protein</topology>
    </subcellularLocation>
</comment>
<dbReference type="PANTHER" id="PTHR16675:SF242">
    <property type="entry name" value="MAJOR HISTOCOMPATIBILITY COMPLEX CLASS I-RELATED GENE PROTEIN"/>
    <property type="match status" value="1"/>
</dbReference>
<dbReference type="Pfam" id="PF00129">
    <property type="entry name" value="MHC_I"/>
    <property type="match status" value="1"/>
</dbReference>
<evidence type="ECO:0000256" key="6">
    <source>
        <dbReference type="ARBA" id="ARBA00022989"/>
    </source>
</evidence>
<dbReference type="GO" id="GO:0042612">
    <property type="term" value="C:MHC class I protein complex"/>
    <property type="evidence" value="ECO:0007669"/>
    <property type="project" value="UniProtKB-KW"/>
</dbReference>
<evidence type="ECO:0000256" key="9">
    <source>
        <dbReference type="ARBA" id="ARBA00023180"/>
    </source>
</evidence>
<evidence type="ECO:0000256" key="7">
    <source>
        <dbReference type="ARBA" id="ARBA00023136"/>
    </source>
</evidence>
<dbReference type="GO" id="GO:0005615">
    <property type="term" value="C:extracellular space"/>
    <property type="evidence" value="ECO:0007669"/>
    <property type="project" value="TreeGrafter"/>
</dbReference>
<dbReference type="SUPFAM" id="SSF54452">
    <property type="entry name" value="MHC antigen-recognition domain"/>
    <property type="match status" value="1"/>
</dbReference>
<evidence type="ECO:0000256" key="2">
    <source>
        <dbReference type="ARBA" id="ARBA00022451"/>
    </source>
</evidence>
<keyword evidence="6" id="KW-1133">Transmembrane helix</keyword>
<dbReference type="InterPro" id="IPR037055">
    <property type="entry name" value="MHC_I-like_Ag-recog_sf"/>
</dbReference>
<evidence type="ECO:0000256" key="4">
    <source>
        <dbReference type="ARBA" id="ARBA00022729"/>
    </source>
</evidence>
<dbReference type="Gene3D" id="3.30.500.10">
    <property type="entry name" value="MHC class I-like antigen recognition-like"/>
    <property type="match status" value="1"/>
</dbReference>
<keyword evidence="12" id="KW-1185">Reference proteome</keyword>
<reference evidence="11" key="1">
    <citation type="submission" date="2025-08" db="UniProtKB">
        <authorList>
            <consortium name="Ensembl"/>
        </authorList>
    </citation>
    <scope>IDENTIFICATION</scope>
</reference>
<organism evidence="11 12">
    <name type="scientific">Calidris pygmaea</name>
    <name type="common">Spoon-billed sandpiper</name>
    <dbReference type="NCBI Taxonomy" id="425635"/>
    <lineage>
        <taxon>Eukaryota</taxon>
        <taxon>Metazoa</taxon>
        <taxon>Chordata</taxon>
        <taxon>Craniata</taxon>
        <taxon>Vertebrata</taxon>
        <taxon>Euteleostomi</taxon>
        <taxon>Archelosauria</taxon>
        <taxon>Archosauria</taxon>
        <taxon>Dinosauria</taxon>
        <taxon>Saurischia</taxon>
        <taxon>Theropoda</taxon>
        <taxon>Coelurosauria</taxon>
        <taxon>Aves</taxon>
        <taxon>Neognathae</taxon>
        <taxon>Neoaves</taxon>
        <taxon>Charadriiformes</taxon>
        <taxon>Scolopacidae</taxon>
        <taxon>Calidris</taxon>
    </lineage>
</organism>
<protein>
    <recommendedName>
        <fullName evidence="10">MHC class I-like antigen recognition-like domain-containing protein</fullName>
    </recommendedName>
</protein>
<evidence type="ECO:0000256" key="1">
    <source>
        <dbReference type="ARBA" id="ARBA00004479"/>
    </source>
</evidence>
<dbReference type="InterPro" id="IPR011161">
    <property type="entry name" value="MHC_I-like_Ag-recog"/>
</dbReference>
<keyword evidence="8" id="KW-1015">Disulfide bond</keyword>
<keyword evidence="3" id="KW-0812">Transmembrane</keyword>
<reference evidence="11" key="2">
    <citation type="submission" date="2025-09" db="UniProtKB">
        <authorList>
            <consortium name="Ensembl"/>
        </authorList>
    </citation>
    <scope>IDENTIFICATION</scope>
</reference>
<accession>A0A8C3JA09</accession>
<dbReference type="Ensembl" id="ENSCPGT00000003800.1">
    <property type="protein sequence ID" value="ENSCPGP00000003460.1"/>
    <property type="gene ID" value="ENSCPGG00000002558.1"/>
</dbReference>